<protein>
    <recommendedName>
        <fullName evidence="1">NACHT N-terminal Helical domain-containing protein</fullName>
    </recommendedName>
</protein>
<dbReference type="EMBL" id="BOMN01000018">
    <property type="protein sequence ID" value="GIE18424.1"/>
    <property type="molecule type" value="Genomic_DNA"/>
</dbReference>
<organism evidence="2 3">
    <name type="scientific">Winogradskya humida</name>
    <dbReference type="NCBI Taxonomy" id="113566"/>
    <lineage>
        <taxon>Bacteria</taxon>
        <taxon>Bacillati</taxon>
        <taxon>Actinomycetota</taxon>
        <taxon>Actinomycetes</taxon>
        <taxon>Micromonosporales</taxon>
        <taxon>Micromonosporaceae</taxon>
        <taxon>Winogradskya</taxon>
    </lineage>
</organism>
<dbReference type="Proteomes" id="UP000603200">
    <property type="component" value="Unassembled WGS sequence"/>
</dbReference>
<evidence type="ECO:0000313" key="2">
    <source>
        <dbReference type="EMBL" id="GIE18424.1"/>
    </source>
</evidence>
<dbReference type="Pfam" id="PF22738">
    <property type="entry name" value="NNH7"/>
    <property type="match status" value="1"/>
</dbReference>
<dbReference type="InterPro" id="IPR054567">
    <property type="entry name" value="NNH7"/>
</dbReference>
<dbReference type="SUPFAM" id="SSF52540">
    <property type="entry name" value="P-loop containing nucleoside triphosphate hydrolases"/>
    <property type="match status" value="1"/>
</dbReference>
<dbReference type="RefSeq" id="WP_203835691.1">
    <property type="nucleotide sequence ID" value="NZ_BAAATV010000030.1"/>
</dbReference>
<evidence type="ECO:0000259" key="1">
    <source>
        <dbReference type="Pfam" id="PF22738"/>
    </source>
</evidence>
<feature type="domain" description="NACHT N-terminal Helical" evidence="1">
    <location>
        <begin position="3"/>
        <end position="225"/>
    </location>
</feature>
<comment type="caution">
    <text evidence="2">The sequence shown here is derived from an EMBL/GenBank/DDBJ whole genome shotgun (WGS) entry which is preliminary data.</text>
</comment>
<dbReference type="Gene3D" id="3.40.50.300">
    <property type="entry name" value="P-loop containing nucleotide triphosphate hydrolases"/>
    <property type="match status" value="1"/>
</dbReference>
<accession>A0ABQ3ZIL2</accession>
<reference evidence="2 3" key="1">
    <citation type="submission" date="2021-01" db="EMBL/GenBank/DDBJ databases">
        <title>Whole genome shotgun sequence of Actinoplanes humidus NBRC 14915.</title>
        <authorList>
            <person name="Komaki H."/>
            <person name="Tamura T."/>
        </authorList>
    </citation>
    <scope>NUCLEOTIDE SEQUENCE [LARGE SCALE GENOMIC DNA]</scope>
    <source>
        <strain evidence="2 3">NBRC 14915</strain>
    </source>
</reference>
<gene>
    <name evidence="2" type="ORF">Ahu01nite_015260</name>
</gene>
<keyword evidence="3" id="KW-1185">Reference proteome</keyword>
<dbReference type="InterPro" id="IPR027417">
    <property type="entry name" value="P-loop_NTPase"/>
</dbReference>
<proteinExistence type="predicted"/>
<sequence length="1017" mass="111358">MPKGLTYTDAVKLLGGSGPLITIADNLLGGALSVATAGGSDVALSLFDAKAEAIRLGHQVAAKLSDSVRGLGRYDRTVRLQAAHGVLVVTAFFEALDACLTEAGLGSPEFTRDEQLRLSGVVSSPMAATNLVGFLKDSPIPVPAPERGYDQLLAELTAWFALTRTKAQVFLNGLAILADADETTQRTVAQSLERLPERAAARYDESVRRLALEIPEFGFWLRQLEDRATARGLEALEAALHEITSPRGPQRQRAALATAYRAVLDRPILGGDAGDVLIPSLATAYIDPRFRVRPAGPGARPAEESWWDTADPRGDFAGFLATYLTTPQAAEAPMVLLGHPGAGKSSLTRILAARLPAADYLVVRVALRDVRAEAEIQDQIEQALRTTIGETVSWADLTRDADGAMPVLLLDGFDELLQVTGIHQSDYLHRVAAFQERESTLGRPVAVMVTSRVAVADRARLPTGALAVRLEAFDDAQVARWLEIWNGINPDRRPVPLAALHRFPDLAAQPLLLLMLALYDASGHRLPAEENLGTGQLYERLLSEFARREVRRLHPGVAESHLPALVDAELLRLSVVAFAMFHRLRLWATTEELDRDLAGLGLHPATPARTEDFRTPLTAGQEMVGRFFFIQRAQARQDDRTLQTYEFLHATFGEYLIARLVVQAVRDAAARSQARSLHLGPANDDDLLQSLLGFTPLTTRATILPFITELLRDTDPLPTREWLVDRLRTAVTRPQYTERRYQPVDKRIDHWMATYSFNLMLLTLACGGPLPASELFQHAKDPAAWLRDTSLQWRAAVPSGVFMDTVATITVSREWTDDSRRDLILNPDEEHDGGPLWSHNFAPDSEVATWDAGSVISNYFELGPALNSMRLSGALSDDAFRNALGPLLERLPHSILTFVFQDAGETESVAASLIRMWLSSTLADDPHTLLEAYERALRTASRFAQQSPDLGARGPVTEAILRSLTRDAHRLSPPDVVRLVDGIIRHGHGDPGLVVACLAGLPDDTPGLGDLRDARTL</sequence>
<name>A0ABQ3ZIL2_9ACTN</name>
<evidence type="ECO:0000313" key="3">
    <source>
        <dbReference type="Proteomes" id="UP000603200"/>
    </source>
</evidence>